<gene>
    <name evidence="2" type="ORF">EV44_g5903</name>
</gene>
<accession>A0A0B1P1V7</accession>
<proteinExistence type="predicted"/>
<evidence type="ECO:0000313" key="3">
    <source>
        <dbReference type="Proteomes" id="UP000030854"/>
    </source>
</evidence>
<evidence type="ECO:0008006" key="4">
    <source>
        <dbReference type="Google" id="ProtNLM"/>
    </source>
</evidence>
<protein>
    <recommendedName>
        <fullName evidence="4">Integrase catalytic domain-containing protein</fullName>
    </recommendedName>
</protein>
<feature type="compositionally biased region" description="Basic and acidic residues" evidence="1">
    <location>
        <begin position="658"/>
        <end position="670"/>
    </location>
</feature>
<name>A0A0B1P1V7_UNCNE</name>
<keyword evidence="3" id="KW-1185">Reference proteome</keyword>
<evidence type="ECO:0000313" key="2">
    <source>
        <dbReference type="EMBL" id="KHJ32637.1"/>
    </source>
</evidence>
<evidence type="ECO:0000256" key="1">
    <source>
        <dbReference type="SAM" id="MobiDB-lite"/>
    </source>
</evidence>
<dbReference type="SUPFAM" id="SSF53098">
    <property type="entry name" value="Ribonuclease H-like"/>
    <property type="match status" value="1"/>
</dbReference>
<dbReference type="AlphaFoldDB" id="A0A0B1P1V7"/>
<dbReference type="Gene3D" id="3.30.420.10">
    <property type="entry name" value="Ribonuclease H-like superfamily/Ribonuclease H"/>
    <property type="match status" value="1"/>
</dbReference>
<dbReference type="InterPro" id="IPR036397">
    <property type="entry name" value="RNaseH_sf"/>
</dbReference>
<comment type="caution">
    <text evidence="2">The sequence shown here is derived from an EMBL/GenBank/DDBJ whole genome shotgun (WGS) entry which is preliminary data.</text>
</comment>
<dbReference type="InterPro" id="IPR012337">
    <property type="entry name" value="RNaseH-like_sf"/>
</dbReference>
<dbReference type="HOGENOM" id="CLU_385516_0_0_1"/>
<reference evidence="2 3" key="1">
    <citation type="journal article" date="2014" name="BMC Genomics">
        <title>Adaptive genomic structural variation in the grape powdery mildew pathogen, Erysiphe necator.</title>
        <authorList>
            <person name="Jones L."/>
            <person name="Riaz S."/>
            <person name="Morales-Cruz A."/>
            <person name="Amrine K.C."/>
            <person name="McGuire B."/>
            <person name="Gubler W.D."/>
            <person name="Walker M.A."/>
            <person name="Cantu D."/>
        </authorList>
    </citation>
    <scope>NUCLEOTIDE SEQUENCE [LARGE SCALE GENOMIC DNA]</scope>
    <source>
        <strain evidence="3">c</strain>
    </source>
</reference>
<feature type="region of interest" description="Disordered" evidence="1">
    <location>
        <begin position="612"/>
        <end position="677"/>
    </location>
</feature>
<sequence>MAAFLWRTISKGYRDSLEKNISTRKQLHDVREICKFTIFQQEANLESQIEKLGKGPQGQSHDQWAQTWIGVLISSKEISNSIWTEQRIYREFVKISLTFLPAFGEKLKAKIIETDASKLKLNETVRQYSAWASFGIPQTRTSFKGVFATLDEKNKMLKLINRRVSKIVDQRILKAIKTIGKLPFVLVAKDIISTSASISMFHNLEIPIKVCTGDSNCFIIGTGSIRLAVNTDKGQRYLWIDNAQHISGFHINIIAYKAFKHGGAYLDGKKNWIPKVKDDRCVAICETSPCSSFLVLENKKSDLLLKTSFATNSSEQKVYTATAERWHLRLGHMSHENIHHVSQNVDGVKVTDMKKRDNTNEKNILYEVCNIAVSHTKISRLLQYKGETPFQWTHINLIHEEPGLSNERYIFHFYCQLTKFNIAYVTSDRKQKTLVNCFAQAHDLINKWGFYMQFIRVDQEAGLQSEFNDYCAKHSIWHEKTPTDIKEPNRATKRSGGWIITEALGYKTPFELVTKRRPDLSGYRIPGSKFYVTKKNIPALQKQATRSDIGYYIPNSSRDIRAYEMSHFSWENVRNLDITPVIEDRFVSIENGNPIDQPLEDVIEESPTFHNQADNENIHTNTNPLSESTDKTQTDFHGNLPTTRATPEISNEGTISRETSHEKVEDSENKKRPHNRRLTEVQVLEGLRETSREARARRRNQRKENLNFYLYRSYRDR</sequence>
<dbReference type="STRING" id="52586.A0A0B1P1V7"/>
<organism evidence="2 3">
    <name type="scientific">Uncinula necator</name>
    <name type="common">Grape powdery mildew</name>
    <dbReference type="NCBI Taxonomy" id="52586"/>
    <lineage>
        <taxon>Eukaryota</taxon>
        <taxon>Fungi</taxon>
        <taxon>Dikarya</taxon>
        <taxon>Ascomycota</taxon>
        <taxon>Pezizomycotina</taxon>
        <taxon>Leotiomycetes</taxon>
        <taxon>Erysiphales</taxon>
        <taxon>Erysiphaceae</taxon>
        <taxon>Erysiphe</taxon>
    </lineage>
</organism>
<dbReference type="EMBL" id="JNVN01001928">
    <property type="protein sequence ID" value="KHJ32637.1"/>
    <property type="molecule type" value="Genomic_DNA"/>
</dbReference>
<dbReference type="Proteomes" id="UP000030854">
    <property type="component" value="Unassembled WGS sequence"/>
</dbReference>
<feature type="compositionally biased region" description="Polar residues" evidence="1">
    <location>
        <begin position="612"/>
        <end position="627"/>
    </location>
</feature>
<feature type="compositionally biased region" description="Polar residues" evidence="1">
    <location>
        <begin position="640"/>
        <end position="657"/>
    </location>
</feature>
<dbReference type="GO" id="GO:0003676">
    <property type="term" value="F:nucleic acid binding"/>
    <property type="evidence" value="ECO:0007669"/>
    <property type="project" value="InterPro"/>
</dbReference>